<dbReference type="KEGG" id="bgv:CAL12_15965"/>
<keyword evidence="2" id="KW-0540">Nuclease</keyword>
<dbReference type="InterPro" id="IPR019288">
    <property type="entry name" value="3'-5'_exonuclease_PolB-like"/>
</dbReference>
<dbReference type="InterPro" id="IPR036397">
    <property type="entry name" value="RNaseH_sf"/>
</dbReference>
<dbReference type="Proteomes" id="UP000194151">
    <property type="component" value="Chromosome"/>
</dbReference>
<dbReference type="SUPFAM" id="SSF53098">
    <property type="entry name" value="Ribonuclease H-like"/>
    <property type="match status" value="1"/>
</dbReference>
<dbReference type="CDD" id="cd05782">
    <property type="entry name" value="DNA_polB_like1_exo"/>
    <property type="match status" value="1"/>
</dbReference>
<keyword evidence="2" id="KW-0269">Exonuclease</keyword>
<dbReference type="EMBL" id="CP021108">
    <property type="protein sequence ID" value="ARP82162.1"/>
    <property type="molecule type" value="Genomic_DNA"/>
</dbReference>
<accession>A0A1W6YM72</accession>
<dbReference type="Pfam" id="PF10108">
    <property type="entry name" value="DNA_pol_B_exo2"/>
    <property type="match status" value="1"/>
</dbReference>
<protein>
    <submittedName>
        <fullName evidence="2">3'-5' exonuclease</fullName>
    </submittedName>
</protein>
<reference evidence="2 3" key="1">
    <citation type="submission" date="2017-05" db="EMBL/GenBank/DDBJ databases">
        <title>Complete and WGS of Bordetella genogroups.</title>
        <authorList>
            <person name="Spilker T."/>
            <person name="LiPuma J."/>
        </authorList>
    </citation>
    <scope>NUCLEOTIDE SEQUENCE [LARGE SCALE GENOMIC DNA]</scope>
    <source>
        <strain evidence="2 3">AU19157</strain>
    </source>
</reference>
<evidence type="ECO:0000259" key="1">
    <source>
        <dbReference type="Pfam" id="PF10108"/>
    </source>
</evidence>
<evidence type="ECO:0000313" key="3">
    <source>
        <dbReference type="Proteomes" id="UP000194151"/>
    </source>
</evidence>
<dbReference type="OrthoDB" id="13288at2"/>
<dbReference type="STRING" id="1416806.CAL12_15965"/>
<evidence type="ECO:0000313" key="2">
    <source>
        <dbReference type="EMBL" id="ARP82162.1"/>
    </source>
</evidence>
<proteinExistence type="predicted"/>
<dbReference type="RefSeq" id="WP_086065539.1">
    <property type="nucleotide sequence ID" value="NZ_CP021108.1"/>
</dbReference>
<dbReference type="InterPro" id="IPR012337">
    <property type="entry name" value="RNaseH-like_sf"/>
</dbReference>
<name>A0A1W6YM72_9BORD</name>
<keyword evidence="2" id="KW-0378">Hydrolase</keyword>
<organism evidence="2 3">
    <name type="scientific">Bordetella genomosp. 8</name>
    <dbReference type="NCBI Taxonomy" id="1416806"/>
    <lineage>
        <taxon>Bacteria</taxon>
        <taxon>Pseudomonadati</taxon>
        <taxon>Pseudomonadota</taxon>
        <taxon>Betaproteobacteria</taxon>
        <taxon>Burkholderiales</taxon>
        <taxon>Alcaligenaceae</taxon>
        <taxon>Bordetella</taxon>
    </lineage>
</organism>
<keyword evidence="3" id="KW-1185">Reference proteome</keyword>
<dbReference type="GO" id="GO:0003676">
    <property type="term" value="F:nucleic acid binding"/>
    <property type="evidence" value="ECO:0007669"/>
    <property type="project" value="InterPro"/>
</dbReference>
<dbReference type="AlphaFoldDB" id="A0A1W6YM72"/>
<dbReference type="GO" id="GO:0004527">
    <property type="term" value="F:exonuclease activity"/>
    <property type="evidence" value="ECO:0007669"/>
    <property type="project" value="UniProtKB-KW"/>
</dbReference>
<feature type="domain" description="Predicted 3'-5' exonuclease PolB-like" evidence="1">
    <location>
        <begin position="48"/>
        <end position="257"/>
    </location>
</feature>
<gene>
    <name evidence="2" type="ORF">CAL12_15965</name>
</gene>
<dbReference type="Gene3D" id="3.30.420.10">
    <property type="entry name" value="Ribonuclease H-like superfamily/Ribonuclease H"/>
    <property type="match status" value="1"/>
</dbReference>
<sequence>MTPTLVFDLETLPDVAGLRRLNGWGADLPDSEVAERAFAERREATGGSDFLPLHLHRVAVIGCVFRDDQGFRVRTLGKPDDDEPALLAGFFKTIERYTPKLVSWNGSGFDLPVLHYRSLIHGVPAPRYWDQGEDDREFKFNNYIGRYHTRHVDLMDVLAKYNGRANAPLDQLAKLCGFPGKLGMDGGKVWDAWNQGKADEVRAYCETDVVNTWLVYCRWRFLRGELDAASYQEEIDLVRDTLAASPAPHWKEYLAAWDQERAAP</sequence>